<evidence type="ECO:0000256" key="8">
    <source>
        <dbReference type="ARBA" id="ARBA00023026"/>
    </source>
</evidence>
<evidence type="ECO:0000256" key="5">
    <source>
        <dbReference type="ARBA" id="ARBA00022741"/>
    </source>
</evidence>
<dbReference type="EC" id="2.7.13.3" evidence="2"/>
<evidence type="ECO:0000256" key="2">
    <source>
        <dbReference type="ARBA" id="ARBA00012438"/>
    </source>
</evidence>
<name>A0A2C9CR47_9RHOB</name>
<sequence>MGDADILSTLQAEAWNQLGEGMIITDPSGVIRFVNRAAADMHGVKELGVEATDYSETYNLLRLDGTAYPSDELPLARAVRDGEVVENEMWLIDRPNGTRVVAEGSARRVYDESGVVLGAVLTLRDCTTRERDLVELQQANETQAMLLDEVNHRVANNLSLLISLVRYQRRRTDAAEAISVLDQVQSRIQVMASIHSALYRSDKAASVDVGTYFVQMMQDVAQAIGGETPITVECMAPDQIVLPVNQVIPLALSVNELMTNSLKYAFEGRETGEISLLIEQMADKRVITYRDNGIGLPADFDLESSGGLGMTIVTTLARQLAAEVTVQRDAPGTCFVISF</sequence>
<feature type="domain" description="PAC" evidence="10">
    <location>
        <begin position="85"/>
        <end position="138"/>
    </location>
</feature>
<dbReference type="Gene3D" id="3.30.565.10">
    <property type="entry name" value="Histidine kinase-like ATPase, C-terminal domain"/>
    <property type="match status" value="1"/>
</dbReference>
<dbReference type="NCBIfam" id="TIGR00229">
    <property type="entry name" value="sensory_box"/>
    <property type="match status" value="1"/>
</dbReference>
<dbReference type="InterPro" id="IPR000700">
    <property type="entry name" value="PAS-assoc_C"/>
</dbReference>
<dbReference type="PANTHER" id="PTHR41523:SF8">
    <property type="entry name" value="ETHYLENE RESPONSE SENSOR PROTEIN"/>
    <property type="match status" value="1"/>
</dbReference>
<dbReference type="OrthoDB" id="9816309at2"/>
<evidence type="ECO:0000259" key="10">
    <source>
        <dbReference type="PROSITE" id="PS50113"/>
    </source>
</evidence>
<dbReference type="Gene3D" id="3.30.450.20">
    <property type="entry name" value="PAS domain"/>
    <property type="match status" value="1"/>
</dbReference>
<dbReference type="Proteomes" id="UP000220034">
    <property type="component" value="Unassembled WGS sequence"/>
</dbReference>
<keyword evidence="8" id="KW-0843">Virulence</keyword>
<dbReference type="Pfam" id="PF02518">
    <property type="entry name" value="HATPase_c"/>
    <property type="match status" value="1"/>
</dbReference>
<dbReference type="SUPFAM" id="SSF55785">
    <property type="entry name" value="PYP-like sensor domain (PAS domain)"/>
    <property type="match status" value="1"/>
</dbReference>
<dbReference type="CDD" id="cd00130">
    <property type="entry name" value="PAS"/>
    <property type="match status" value="1"/>
</dbReference>
<evidence type="ECO:0000313" key="11">
    <source>
        <dbReference type="EMBL" id="SOH93712.1"/>
    </source>
</evidence>
<accession>A0A2C9CR47</accession>
<reference evidence="12" key="1">
    <citation type="submission" date="2017-09" db="EMBL/GenBank/DDBJ databases">
        <authorList>
            <person name="Varghese N."/>
            <person name="Submissions S."/>
        </authorList>
    </citation>
    <scope>NUCLEOTIDE SEQUENCE [LARGE SCALE GENOMIC DNA]</scope>
    <source>
        <strain evidence="12">C7</strain>
    </source>
</reference>
<evidence type="ECO:0000256" key="1">
    <source>
        <dbReference type="ARBA" id="ARBA00000085"/>
    </source>
</evidence>
<keyword evidence="4" id="KW-0808">Transferase</keyword>
<dbReference type="PANTHER" id="PTHR41523">
    <property type="entry name" value="TWO-COMPONENT SYSTEM SENSOR PROTEIN"/>
    <property type="match status" value="1"/>
</dbReference>
<feature type="domain" description="Histidine kinase" evidence="9">
    <location>
        <begin position="149"/>
        <end position="339"/>
    </location>
</feature>
<evidence type="ECO:0000256" key="4">
    <source>
        <dbReference type="ARBA" id="ARBA00022679"/>
    </source>
</evidence>
<dbReference type="InterPro" id="IPR005467">
    <property type="entry name" value="His_kinase_dom"/>
</dbReference>
<dbReference type="Pfam" id="PF13426">
    <property type="entry name" value="PAS_9"/>
    <property type="match status" value="1"/>
</dbReference>
<keyword evidence="7" id="KW-0067">ATP-binding</keyword>
<gene>
    <name evidence="11" type="ORF">SAMN06273572_102390</name>
</gene>
<organism evidence="11 12">
    <name type="scientific">Pontivivens marinum</name>
    <dbReference type="NCBI Taxonomy" id="1690039"/>
    <lineage>
        <taxon>Bacteria</taxon>
        <taxon>Pseudomonadati</taxon>
        <taxon>Pseudomonadota</taxon>
        <taxon>Alphaproteobacteria</taxon>
        <taxon>Rhodobacterales</taxon>
        <taxon>Paracoccaceae</taxon>
        <taxon>Pontivivens</taxon>
    </lineage>
</organism>
<dbReference type="AlphaFoldDB" id="A0A2C9CR47"/>
<evidence type="ECO:0000256" key="3">
    <source>
        <dbReference type="ARBA" id="ARBA00022553"/>
    </source>
</evidence>
<dbReference type="InterPro" id="IPR035965">
    <property type="entry name" value="PAS-like_dom_sf"/>
</dbReference>
<dbReference type="SUPFAM" id="SSF55874">
    <property type="entry name" value="ATPase domain of HSP90 chaperone/DNA topoisomerase II/histidine kinase"/>
    <property type="match status" value="1"/>
</dbReference>
<dbReference type="InterPro" id="IPR003594">
    <property type="entry name" value="HATPase_dom"/>
</dbReference>
<keyword evidence="3" id="KW-0597">Phosphoprotein</keyword>
<dbReference type="InterPro" id="IPR036890">
    <property type="entry name" value="HATPase_C_sf"/>
</dbReference>
<dbReference type="SMART" id="SM00387">
    <property type="entry name" value="HATPase_c"/>
    <property type="match status" value="1"/>
</dbReference>
<comment type="catalytic activity">
    <reaction evidence="1">
        <text>ATP + protein L-histidine = ADP + protein N-phospho-L-histidine.</text>
        <dbReference type="EC" id="2.7.13.3"/>
    </reaction>
</comment>
<keyword evidence="6" id="KW-0418">Kinase</keyword>
<dbReference type="InterPro" id="IPR000014">
    <property type="entry name" value="PAS"/>
</dbReference>
<dbReference type="PROSITE" id="PS50109">
    <property type="entry name" value="HIS_KIN"/>
    <property type="match status" value="1"/>
</dbReference>
<dbReference type="GO" id="GO:0005524">
    <property type="term" value="F:ATP binding"/>
    <property type="evidence" value="ECO:0007669"/>
    <property type="project" value="UniProtKB-KW"/>
</dbReference>
<dbReference type="PROSITE" id="PS50113">
    <property type="entry name" value="PAC"/>
    <property type="match status" value="1"/>
</dbReference>
<dbReference type="RefSeq" id="WP_097929275.1">
    <property type="nucleotide sequence ID" value="NZ_OCTN01000002.1"/>
</dbReference>
<evidence type="ECO:0000313" key="12">
    <source>
        <dbReference type="Proteomes" id="UP000220034"/>
    </source>
</evidence>
<dbReference type="GO" id="GO:0004673">
    <property type="term" value="F:protein histidine kinase activity"/>
    <property type="evidence" value="ECO:0007669"/>
    <property type="project" value="UniProtKB-EC"/>
</dbReference>
<evidence type="ECO:0000256" key="7">
    <source>
        <dbReference type="ARBA" id="ARBA00022840"/>
    </source>
</evidence>
<dbReference type="Pfam" id="PF07568">
    <property type="entry name" value="HisKA_2"/>
    <property type="match status" value="1"/>
</dbReference>
<protein>
    <recommendedName>
        <fullName evidence="2">histidine kinase</fullName>
        <ecNumber evidence="2">2.7.13.3</ecNumber>
    </recommendedName>
</protein>
<dbReference type="EMBL" id="OCTN01000002">
    <property type="protein sequence ID" value="SOH93712.1"/>
    <property type="molecule type" value="Genomic_DNA"/>
</dbReference>
<evidence type="ECO:0000259" key="9">
    <source>
        <dbReference type="PROSITE" id="PS50109"/>
    </source>
</evidence>
<keyword evidence="12" id="KW-1185">Reference proteome</keyword>
<evidence type="ECO:0000256" key="6">
    <source>
        <dbReference type="ARBA" id="ARBA00022777"/>
    </source>
</evidence>
<dbReference type="InterPro" id="IPR011495">
    <property type="entry name" value="Sig_transdc_His_kin_sub2_dim/P"/>
</dbReference>
<proteinExistence type="predicted"/>
<keyword evidence="5" id="KW-0547">Nucleotide-binding</keyword>